<protein>
    <recommendedName>
        <fullName evidence="3">Antitoxin</fullName>
    </recommendedName>
</protein>
<evidence type="ECO:0008006" key="3">
    <source>
        <dbReference type="Google" id="ProtNLM"/>
    </source>
</evidence>
<dbReference type="NCBIfam" id="TIGR01552">
    <property type="entry name" value="phd_fam"/>
    <property type="match status" value="1"/>
</dbReference>
<dbReference type="AlphaFoldDB" id="A0A0F9A133"/>
<comment type="caution">
    <text evidence="2">The sequence shown here is derived from an EMBL/GenBank/DDBJ whole genome shotgun (WGS) entry which is preliminary data.</text>
</comment>
<dbReference type="Pfam" id="PF02604">
    <property type="entry name" value="PhdYeFM_antitox"/>
    <property type="match status" value="1"/>
</dbReference>
<organism evidence="2">
    <name type="scientific">marine sediment metagenome</name>
    <dbReference type="NCBI Taxonomy" id="412755"/>
    <lineage>
        <taxon>unclassified sequences</taxon>
        <taxon>metagenomes</taxon>
        <taxon>ecological metagenomes</taxon>
    </lineage>
</organism>
<dbReference type="EMBL" id="LAZR01060337">
    <property type="protein sequence ID" value="KKK65901.1"/>
    <property type="molecule type" value="Genomic_DNA"/>
</dbReference>
<dbReference type="PANTHER" id="PTHR33713:SF6">
    <property type="entry name" value="ANTITOXIN YEFM"/>
    <property type="match status" value="1"/>
</dbReference>
<dbReference type="InterPro" id="IPR036165">
    <property type="entry name" value="YefM-like_sf"/>
</dbReference>
<evidence type="ECO:0000256" key="1">
    <source>
        <dbReference type="ARBA" id="ARBA00009981"/>
    </source>
</evidence>
<comment type="similarity">
    <text evidence="1">Belongs to the phD/YefM antitoxin family.</text>
</comment>
<proteinExistence type="inferred from homology"/>
<accession>A0A0F9A133</accession>
<sequence length="87" mass="10048">MQKIPITEARNKFMKLPDLADKHQILVVTRRNKEVMALMSWELYEGLLETIEVLSDPELMNHLKKGIDDVKAGRTHSLSEAYERLGL</sequence>
<dbReference type="PANTHER" id="PTHR33713">
    <property type="entry name" value="ANTITOXIN YAFN-RELATED"/>
    <property type="match status" value="1"/>
</dbReference>
<dbReference type="InterPro" id="IPR051405">
    <property type="entry name" value="phD/YefM_antitoxin"/>
</dbReference>
<gene>
    <name evidence="2" type="ORF">LCGC14_2969480</name>
</gene>
<evidence type="ECO:0000313" key="2">
    <source>
        <dbReference type="EMBL" id="KKK65901.1"/>
    </source>
</evidence>
<dbReference type="Gene3D" id="3.40.1620.10">
    <property type="entry name" value="YefM-like domain"/>
    <property type="match status" value="1"/>
</dbReference>
<dbReference type="SUPFAM" id="SSF143120">
    <property type="entry name" value="YefM-like"/>
    <property type="match status" value="1"/>
</dbReference>
<reference evidence="2" key="1">
    <citation type="journal article" date="2015" name="Nature">
        <title>Complex archaea that bridge the gap between prokaryotes and eukaryotes.</title>
        <authorList>
            <person name="Spang A."/>
            <person name="Saw J.H."/>
            <person name="Jorgensen S.L."/>
            <person name="Zaremba-Niedzwiedzka K."/>
            <person name="Martijn J."/>
            <person name="Lind A.E."/>
            <person name="van Eijk R."/>
            <person name="Schleper C."/>
            <person name="Guy L."/>
            <person name="Ettema T.J."/>
        </authorList>
    </citation>
    <scope>NUCLEOTIDE SEQUENCE</scope>
</reference>
<name>A0A0F9A133_9ZZZZ</name>
<dbReference type="Gene3D" id="1.10.1220.170">
    <property type="match status" value="1"/>
</dbReference>
<dbReference type="InterPro" id="IPR006442">
    <property type="entry name" value="Antitoxin_Phd/YefM"/>
</dbReference>